<accession>A0A5C6C3G3</accession>
<comment type="caution">
    <text evidence="1">The sequence shown here is derived from an EMBL/GenBank/DDBJ whole genome shotgun (WGS) entry which is preliminary data.</text>
</comment>
<dbReference type="OrthoDB" id="275927at2"/>
<dbReference type="InterPro" id="IPR036770">
    <property type="entry name" value="Ankyrin_rpt-contain_sf"/>
</dbReference>
<reference evidence="1 2" key="1">
    <citation type="journal article" date="2020" name="Antonie Van Leeuwenhoek">
        <title>Rhodopirellula heiligendammensis sp. nov., Rhodopirellula pilleata sp. nov., and Rhodopirellula solitaria sp. nov. isolated from natural or artificial marine surfaces in Northern Germany and California, USA, and emended description of the genus Rhodopirellula.</title>
        <authorList>
            <person name="Kallscheuer N."/>
            <person name="Wiegand S."/>
            <person name="Jogler M."/>
            <person name="Boedeker C."/>
            <person name="Peeters S.H."/>
            <person name="Rast P."/>
            <person name="Heuer A."/>
            <person name="Jetten M.S.M."/>
            <person name="Rohde M."/>
            <person name="Jogler C."/>
        </authorList>
    </citation>
    <scope>NUCLEOTIDE SEQUENCE [LARGE SCALE GENOMIC DNA]</scope>
    <source>
        <strain evidence="1 2">Poly21</strain>
    </source>
</reference>
<protein>
    <submittedName>
        <fullName evidence="1">Uncharacterized protein</fullName>
    </submittedName>
</protein>
<dbReference type="AlphaFoldDB" id="A0A5C6C3G3"/>
<dbReference type="EMBL" id="SJPU01000001">
    <property type="protein sequence ID" value="TWU19043.1"/>
    <property type="molecule type" value="Genomic_DNA"/>
</dbReference>
<dbReference type="Gene3D" id="1.25.40.20">
    <property type="entry name" value="Ankyrin repeat-containing domain"/>
    <property type="match status" value="1"/>
</dbReference>
<evidence type="ECO:0000313" key="2">
    <source>
        <dbReference type="Proteomes" id="UP000319908"/>
    </source>
</evidence>
<evidence type="ECO:0000313" key="1">
    <source>
        <dbReference type="EMBL" id="TWU19043.1"/>
    </source>
</evidence>
<proteinExistence type="predicted"/>
<organism evidence="1 2">
    <name type="scientific">Allorhodopirellula heiligendammensis</name>
    <dbReference type="NCBI Taxonomy" id="2714739"/>
    <lineage>
        <taxon>Bacteria</taxon>
        <taxon>Pseudomonadati</taxon>
        <taxon>Planctomycetota</taxon>
        <taxon>Planctomycetia</taxon>
        <taxon>Pirellulales</taxon>
        <taxon>Pirellulaceae</taxon>
        <taxon>Allorhodopirellula</taxon>
    </lineage>
</organism>
<dbReference type="Proteomes" id="UP000319908">
    <property type="component" value="Unassembled WGS sequence"/>
</dbReference>
<name>A0A5C6C3G3_9BACT</name>
<gene>
    <name evidence="1" type="ORF">Poly21_12140</name>
</gene>
<keyword evidence="2" id="KW-1185">Reference proteome</keyword>
<dbReference type="RefSeq" id="WP_146405956.1">
    <property type="nucleotide sequence ID" value="NZ_SJPU01000001.1"/>
</dbReference>
<sequence length="173" mass="18373">MHGAARSQFSTQFLEVMKYGGVPTAPGRHGDTVLHKIIRAGVRNADERIAAAVAEGADINAIDHLKATPIETTVGRCGQYDLALFKTLLVSSICIPASTWRSAAGNAVLGRFFWSLKHGWTKSSALHQSNLEKQSAVSASRGLTQSRALSGHGRDDGPILLAQSLIEVGDQVG</sequence>